<evidence type="ECO:0000256" key="3">
    <source>
        <dbReference type="ARBA" id="ARBA00022723"/>
    </source>
</evidence>
<reference evidence="8" key="1">
    <citation type="submission" date="2022-10" db="EMBL/GenBank/DDBJ databases">
        <title>Whole-Genome Sequencing of Brachybacterium huguangmaarense BRM-3, Isolated from Betula schmidtii.</title>
        <authorList>
            <person name="Haam D."/>
        </authorList>
    </citation>
    <scope>NUCLEOTIDE SEQUENCE</scope>
    <source>
        <strain evidence="8">BRM-3</strain>
    </source>
</reference>
<dbReference type="PROSITE" id="PS51257">
    <property type="entry name" value="PROKAR_LIPOPROTEIN"/>
    <property type="match status" value="1"/>
</dbReference>
<sequence>MRRRAFLLSTASAAVGLTLAACSSGESSSTASGSSDAGGASDGGGSGSGITVVASTNVWGDLAATVGGEQVDVTSLISNPDADPHEYEASTRNQLALSKAAIVIENGGGYDDFIDRMLTSAKNTSATVLNAVDISGYTAGAGEELNEHVWYDFPTVKKVVDAIADALGAADAAHKDTFTANAQALNAKIDELVQTEADLKASDNGKSVAITEPVPLYMLDAIGLVNKTPEEFSEAIEEGDDVPAAVLNDTLTLFTDKSVDLLAYNEQTAGPQTDAVLKAAKDNGVPVVGVTETLPEGKDYVTWMSDNLSAIGDALGK</sequence>
<comment type="subcellular location">
    <subcellularLocation>
        <location evidence="1">Cell envelope</location>
    </subcellularLocation>
</comment>
<protein>
    <submittedName>
        <fullName evidence="8">Zinc ABC transporter substrate-binding protein</fullName>
    </submittedName>
</protein>
<feature type="signal peptide" evidence="7">
    <location>
        <begin position="1"/>
        <end position="20"/>
    </location>
</feature>
<feature type="region of interest" description="Disordered" evidence="6">
    <location>
        <begin position="24"/>
        <end position="45"/>
    </location>
</feature>
<dbReference type="InterPro" id="IPR006127">
    <property type="entry name" value="ZnuA-like"/>
</dbReference>
<evidence type="ECO:0000256" key="5">
    <source>
        <dbReference type="SAM" id="Coils"/>
    </source>
</evidence>
<keyword evidence="9" id="KW-1185">Reference proteome</keyword>
<accession>A0ABY6G511</accession>
<keyword evidence="2" id="KW-0813">Transport</keyword>
<evidence type="ECO:0000256" key="1">
    <source>
        <dbReference type="ARBA" id="ARBA00004196"/>
    </source>
</evidence>
<dbReference type="InterPro" id="IPR050492">
    <property type="entry name" value="Bact_metal-bind_prot9"/>
</dbReference>
<dbReference type="Gene3D" id="3.40.50.1980">
    <property type="entry name" value="Nitrogenase molybdenum iron protein domain"/>
    <property type="match status" value="1"/>
</dbReference>
<evidence type="ECO:0000313" key="8">
    <source>
        <dbReference type="EMBL" id="UYG18180.1"/>
    </source>
</evidence>
<dbReference type="Proteomes" id="UP001164305">
    <property type="component" value="Chromosome"/>
</dbReference>
<dbReference type="SUPFAM" id="SSF53807">
    <property type="entry name" value="Helical backbone' metal receptor"/>
    <property type="match status" value="1"/>
</dbReference>
<keyword evidence="5" id="KW-0175">Coiled coil</keyword>
<evidence type="ECO:0000256" key="2">
    <source>
        <dbReference type="ARBA" id="ARBA00022448"/>
    </source>
</evidence>
<name>A0ABY6G511_9MICO</name>
<proteinExistence type="predicted"/>
<dbReference type="PANTHER" id="PTHR42953">
    <property type="entry name" value="HIGH-AFFINITY ZINC UPTAKE SYSTEM PROTEIN ZNUA-RELATED"/>
    <property type="match status" value="1"/>
</dbReference>
<gene>
    <name evidence="8" type="ORF">BRM3_02360</name>
</gene>
<dbReference type="EMBL" id="CP107020">
    <property type="protein sequence ID" value="UYG18180.1"/>
    <property type="molecule type" value="Genomic_DNA"/>
</dbReference>
<evidence type="ECO:0000256" key="6">
    <source>
        <dbReference type="SAM" id="MobiDB-lite"/>
    </source>
</evidence>
<feature type="chain" id="PRO_5045346922" evidence="7">
    <location>
        <begin position="21"/>
        <end position="317"/>
    </location>
</feature>
<dbReference type="PANTHER" id="PTHR42953:SF1">
    <property type="entry name" value="METAL-BINDING PROTEIN HI_0362-RELATED"/>
    <property type="match status" value="1"/>
</dbReference>
<feature type="compositionally biased region" description="Low complexity" evidence="6">
    <location>
        <begin position="24"/>
        <end position="39"/>
    </location>
</feature>
<feature type="coiled-coil region" evidence="5">
    <location>
        <begin position="175"/>
        <end position="202"/>
    </location>
</feature>
<evidence type="ECO:0000313" key="9">
    <source>
        <dbReference type="Proteomes" id="UP001164305"/>
    </source>
</evidence>
<evidence type="ECO:0000256" key="7">
    <source>
        <dbReference type="SAM" id="SignalP"/>
    </source>
</evidence>
<keyword evidence="4 7" id="KW-0732">Signal</keyword>
<keyword evidence="3" id="KW-0479">Metal-binding</keyword>
<dbReference type="Pfam" id="PF01297">
    <property type="entry name" value="ZnuA"/>
    <property type="match status" value="1"/>
</dbReference>
<organism evidence="8 9">
    <name type="scientific">Brachybacterium huguangmaarense</name>
    <dbReference type="NCBI Taxonomy" id="1652028"/>
    <lineage>
        <taxon>Bacteria</taxon>
        <taxon>Bacillati</taxon>
        <taxon>Actinomycetota</taxon>
        <taxon>Actinomycetes</taxon>
        <taxon>Micrococcales</taxon>
        <taxon>Dermabacteraceae</taxon>
        <taxon>Brachybacterium</taxon>
    </lineage>
</organism>
<evidence type="ECO:0000256" key="4">
    <source>
        <dbReference type="ARBA" id="ARBA00022729"/>
    </source>
</evidence>